<reference evidence="1" key="1">
    <citation type="submission" date="2020-05" db="EMBL/GenBank/DDBJ databases">
        <authorList>
            <person name="Chiriac C."/>
            <person name="Salcher M."/>
            <person name="Ghai R."/>
            <person name="Kavagutti S V."/>
        </authorList>
    </citation>
    <scope>NUCLEOTIDE SEQUENCE</scope>
</reference>
<gene>
    <name evidence="1" type="ORF">UFOPK3674_00280</name>
</gene>
<sequence length="125" mass="13183">MLGNLFTDDALYLAFNSTNKGTRTVQWYGTFSNVPAAPTALTATFKGRASASCTQVFAIYNWVTRAWVNLDTRAVGTTDVLVTLPVAGTLADYVSAGSTRLRVTCTSGAGSFTASGNLLRLTTTA</sequence>
<evidence type="ECO:0000313" key="1">
    <source>
        <dbReference type="EMBL" id="CAB4916560.1"/>
    </source>
</evidence>
<accession>A0A6J7HK77</accession>
<name>A0A6J7HK77_9ZZZZ</name>
<proteinExistence type="predicted"/>
<dbReference type="AlphaFoldDB" id="A0A6J7HK77"/>
<organism evidence="1">
    <name type="scientific">freshwater metagenome</name>
    <dbReference type="NCBI Taxonomy" id="449393"/>
    <lineage>
        <taxon>unclassified sequences</taxon>
        <taxon>metagenomes</taxon>
        <taxon>ecological metagenomes</taxon>
    </lineage>
</organism>
<dbReference type="EMBL" id="CAFBMX010000001">
    <property type="protein sequence ID" value="CAB4916560.1"/>
    <property type="molecule type" value="Genomic_DNA"/>
</dbReference>
<protein>
    <submittedName>
        <fullName evidence="1">Unannotated protein</fullName>
    </submittedName>
</protein>